<feature type="transmembrane region" description="Helical" evidence="11">
    <location>
        <begin position="152"/>
        <end position="177"/>
    </location>
</feature>
<dbReference type="AlphaFoldDB" id="A0A6N0P0B0"/>
<evidence type="ECO:0000256" key="1">
    <source>
        <dbReference type="ARBA" id="ARBA00009779"/>
    </source>
</evidence>
<keyword evidence="4 11" id="KW-0812">Transmembrane</keyword>
<name>A0A6N0P0B0_9CREN</name>
<dbReference type="PANTHER" id="PTHR43221:SF2">
    <property type="entry name" value="PROTEASE HTPX HOMOLOG"/>
    <property type="match status" value="1"/>
</dbReference>
<dbReference type="RefSeq" id="WP_174632150.1">
    <property type="nucleotide sequence ID" value="NZ_CP049074.1"/>
</dbReference>
<feature type="binding site" evidence="11">
    <location>
        <position position="215"/>
    </location>
    <ligand>
        <name>Zn(2+)</name>
        <dbReference type="ChEBI" id="CHEBI:29105"/>
        <note>catalytic</note>
    </ligand>
</feature>
<evidence type="ECO:0000256" key="4">
    <source>
        <dbReference type="ARBA" id="ARBA00022692"/>
    </source>
</evidence>
<keyword evidence="8 11" id="KW-1133">Transmembrane helix</keyword>
<dbReference type="InterPro" id="IPR050083">
    <property type="entry name" value="HtpX_protease"/>
</dbReference>
<keyword evidence="6 11" id="KW-0378">Hydrolase</keyword>
<dbReference type="Proteomes" id="UP000509301">
    <property type="component" value="Chromosome"/>
</dbReference>
<keyword evidence="9 11" id="KW-0482">Metalloprotease</keyword>
<dbReference type="CDD" id="cd07338">
    <property type="entry name" value="M48B_HtpX_like"/>
    <property type="match status" value="1"/>
</dbReference>
<dbReference type="OrthoDB" id="28389at2157"/>
<keyword evidence="7 11" id="KW-0862">Zinc</keyword>
<keyword evidence="5 11" id="KW-0479">Metal-binding</keyword>
<dbReference type="InterPro" id="IPR022919">
    <property type="entry name" value="Pept_M48_protease_HtpX"/>
</dbReference>
<evidence type="ECO:0000256" key="10">
    <source>
        <dbReference type="ARBA" id="ARBA00023136"/>
    </source>
</evidence>
<dbReference type="Pfam" id="PF01435">
    <property type="entry name" value="Peptidase_M48"/>
    <property type="match status" value="1"/>
</dbReference>
<dbReference type="GO" id="GO:0006508">
    <property type="term" value="P:proteolysis"/>
    <property type="evidence" value="ECO:0007669"/>
    <property type="project" value="UniProtKB-KW"/>
</dbReference>
<evidence type="ECO:0000256" key="11">
    <source>
        <dbReference type="HAMAP-Rule" id="MF_00188"/>
    </source>
</evidence>
<keyword evidence="3 11" id="KW-0645">Protease</keyword>
<dbReference type="EMBL" id="CP049074">
    <property type="protein sequence ID" value="QKR00791.1"/>
    <property type="molecule type" value="Genomic_DNA"/>
</dbReference>
<dbReference type="HAMAP" id="MF_00188">
    <property type="entry name" value="Pept_M48_protease_HtpX"/>
    <property type="match status" value="1"/>
</dbReference>
<evidence type="ECO:0000259" key="12">
    <source>
        <dbReference type="Pfam" id="PF01435"/>
    </source>
</evidence>
<sequence>MDPKSKLLLSMVISTLLVVLSEGLILLVIASILKVPVLFMIPALLVFWLIQYLISPYLVGRNSLEVSPGGQYGWLYNLVAEIALRSGVKPPRVFLVDSPYPNAFAFGNSLTGRRVGITVPLLEILNREELVAVIAHEIGHIKHKDVEIGMTLGLIPTALGYISTLLLNLGFFTILLAADEVEFLAALLLMALGTVLFIVTFTLQIFVLWFNRLRESYADYHSFSLLGEGSEALLTALAKIEIYMQKVRLDPFTGIIVTAAPVKVEEEDPYLLVKEWLRKKVSVFTDILSTHPHPARRAQMIETLLEGGDRG</sequence>
<keyword evidence="2 11" id="KW-1003">Cell membrane</keyword>
<protein>
    <recommendedName>
        <fullName evidence="11">Protease HtpX homolog</fullName>
        <ecNumber evidence="11">3.4.24.-</ecNumber>
    </recommendedName>
</protein>
<feature type="transmembrane region" description="Helical" evidence="11">
    <location>
        <begin position="183"/>
        <end position="210"/>
    </location>
</feature>
<dbReference type="KEGG" id="mten:GWK48_10700"/>
<gene>
    <name evidence="11" type="primary">htpX</name>
    <name evidence="13" type="ORF">GWK48_10700</name>
</gene>
<comment type="subcellular location">
    <subcellularLocation>
        <location evidence="11">Cell membrane</location>
        <topology evidence="11">Multi-pass membrane protein</topology>
    </subcellularLocation>
</comment>
<proteinExistence type="inferred from homology"/>
<feature type="transmembrane region" description="Helical" evidence="11">
    <location>
        <begin position="39"/>
        <end position="59"/>
    </location>
</feature>
<evidence type="ECO:0000256" key="2">
    <source>
        <dbReference type="ARBA" id="ARBA00022475"/>
    </source>
</evidence>
<feature type="domain" description="Peptidase M48" evidence="12">
    <location>
        <begin position="73"/>
        <end position="303"/>
    </location>
</feature>
<evidence type="ECO:0000313" key="13">
    <source>
        <dbReference type="EMBL" id="QKR00791.1"/>
    </source>
</evidence>
<dbReference type="GO" id="GO:0005886">
    <property type="term" value="C:plasma membrane"/>
    <property type="evidence" value="ECO:0007669"/>
    <property type="project" value="UniProtKB-SubCell"/>
</dbReference>
<evidence type="ECO:0000256" key="3">
    <source>
        <dbReference type="ARBA" id="ARBA00022670"/>
    </source>
</evidence>
<dbReference type="Gene3D" id="3.30.2010.10">
    <property type="entry name" value="Metalloproteases ('zincins'), catalytic domain"/>
    <property type="match status" value="1"/>
</dbReference>
<dbReference type="GO" id="GO:0004222">
    <property type="term" value="F:metalloendopeptidase activity"/>
    <property type="evidence" value="ECO:0007669"/>
    <property type="project" value="UniProtKB-UniRule"/>
</dbReference>
<evidence type="ECO:0000313" key="14">
    <source>
        <dbReference type="Proteomes" id="UP000509301"/>
    </source>
</evidence>
<organism evidence="13 14">
    <name type="scientific">Metallosphaera tengchongensis</name>
    <dbReference type="NCBI Taxonomy" id="1532350"/>
    <lineage>
        <taxon>Archaea</taxon>
        <taxon>Thermoproteota</taxon>
        <taxon>Thermoprotei</taxon>
        <taxon>Sulfolobales</taxon>
        <taxon>Sulfolobaceae</taxon>
        <taxon>Metallosphaera</taxon>
    </lineage>
</organism>
<keyword evidence="10 11" id="KW-0472">Membrane</keyword>
<dbReference type="PANTHER" id="PTHR43221">
    <property type="entry name" value="PROTEASE HTPX"/>
    <property type="match status" value="1"/>
</dbReference>
<feature type="binding site" evidence="11">
    <location>
        <position position="136"/>
    </location>
    <ligand>
        <name>Zn(2+)</name>
        <dbReference type="ChEBI" id="CHEBI:29105"/>
        <note>catalytic</note>
    </ligand>
</feature>
<comment type="cofactor">
    <cofactor evidence="11">
        <name>Zn(2+)</name>
        <dbReference type="ChEBI" id="CHEBI:29105"/>
    </cofactor>
    <text evidence="11">Binds 1 zinc ion per subunit.</text>
</comment>
<reference evidence="13 14" key="1">
    <citation type="submission" date="2020-02" db="EMBL/GenBank/DDBJ databases">
        <title>Comparative genome analysis reveals the metabolism and evolution of the thermophilic archaeal genus Metallosphaera.</title>
        <authorList>
            <person name="Jiang C."/>
        </authorList>
    </citation>
    <scope>NUCLEOTIDE SEQUENCE [LARGE SCALE GENOMIC DNA]</scope>
    <source>
        <strain evidence="13 14">Ric-A</strain>
    </source>
</reference>
<feature type="active site" evidence="11">
    <location>
        <position position="137"/>
    </location>
</feature>
<dbReference type="GO" id="GO:0008270">
    <property type="term" value="F:zinc ion binding"/>
    <property type="evidence" value="ECO:0007669"/>
    <property type="project" value="UniProtKB-UniRule"/>
</dbReference>
<evidence type="ECO:0000256" key="7">
    <source>
        <dbReference type="ARBA" id="ARBA00022833"/>
    </source>
</evidence>
<evidence type="ECO:0000256" key="6">
    <source>
        <dbReference type="ARBA" id="ARBA00022801"/>
    </source>
</evidence>
<dbReference type="EC" id="3.4.24.-" evidence="11"/>
<dbReference type="InterPro" id="IPR001915">
    <property type="entry name" value="Peptidase_M48"/>
</dbReference>
<accession>A0A6N0P0B0</accession>
<feature type="binding site" evidence="11">
    <location>
        <position position="140"/>
    </location>
    <ligand>
        <name>Zn(2+)</name>
        <dbReference type="ChEBI" id="CHEBI:29105"/>
        <note>catalytic</note>
    </ligand>
</feature>
<evidence type="ECO:0000256" key="9">
    <source>
        <dbReference type="ARBA" id="ARBA00023049"/>
    </source>
</evidence>
<evidence type="ECO:0000256" key="5">
    <source>
        <dbReference type="ARBA" id="ARBA00022723"/>
    </source>
</evidence>
<dbReference type="GeneID" id="55642417"/>
<evidence type="ECO:0000256" key="8">
    <source>
        <dbReference type="ARBA" id="ARBA00022989"/>
    </source>
</evidence>
<comment type="similarity">
    <text evidence="1 11">Belongs to the peptidase M48B family.</text>
</comment>
<keyword evidence="14" id="KW-1185">Reference proteome</keyword>
<feature type="transmembrane region" description="Helical" evidence="11">
    <location>
        <begin position="7"/>
        <end position="33"/>
    </location>
</feature>